<dbReference type="Proteomes" id="UP000231279">
    <property type="component" value="Unassembled WGS sequence"/>
</dbReference>
<evidence type="ECO:0000313" key="2">
    <source>
        <dbReference type="EMBL" id="PIN23201.1"/>
    </source>
</evidence>
<keyword evidence="1" id="KW-1133">Transmembrane helix</keyword>
<dbReference type="AlphaFoldDB" id="A0A2G9I0A7"/>
<keyword evidence="3" id="KW-1185">Reference proteome</keyword>
<reference evidence="3" key="1">
    <citation type="journal article" date="2018" name="Gigascience">
        <title>Genome assembly of the Pink Ipe (Handroanthus impetiginosus, Bignoniaceae), a highly valued, ecologically keystone Neotropical timber forest tree.</title>
        <authorList>
            <person name="Silva-Junior O.B."/>
            <person name="Grattapaglia D."/>
            <person name="Novaes E."/>
            <person name="Collevatti R.G."/>
        </authorList>
    </citation>
    <scope>NUCLEOTIDE SEQUENCE [LARGE SCALE GENOMIC DNA]</scope>
    <source>
        <strain evidence="3">cv. UFG-1</strain>
    </source>
</reference>
<evidence type="ECO:0000313" key="3">
    <source>
        <dbReference type="Proteomes" id="UP000231279"/>
    </source>
</evidence>
<name>A0A2G9I0A7_9LAMI</name>
<organism evidence="2 3">
    <name type="scientific">Handroanthus impetiginosus</name>
    <dbReference type="NCBI Taxonomy" id="429701"/>
    <lineage>
        <taxon>Eukaryota</taxon>
        <taxon>Viridiplantae</taxon>
        <taxon>Streptophyta</taxon>
        <taxon>Embryophyta</taxon>
        <taxon>Tracheophyta</taxon>
        <taxon>Spermatophyta</taxon>
        <taxon>Magnoliopsida</taxon>
        <taxon>eudicotyledons</taxon>
        <taxon>Gunneridae</taxon>
        <taxon>Pentapetalae</taxon>
        <taxon>asterids</taxon>
        <taxon>lamiids</taxon>
        <taxon>Lamiales</taxon>
        <taxon>Bignoniaceae</taxon>
        <taxon>Crescentiina</taxon>
        <taxon>Tabebuia alliance</taxon>
        <taxon>Handroanthus</taxon>
    </lineage>
</organism>
<keyword evidence="1" id="KW-0472">Membrane</keyword>
<keyword evidence="1" id="KW-0812">Transmembrane</keyword>
<proteinExistence type="predicted"/>
<accession>A0A2G9I0A7</accession>
<evidence type="ECO:0000256" key="1">
    <source>
        <dbReference type="SAM" id="Phobius"/>
    </source>
</evidence>
<sequence>MSNEKDQVSTTCITIRAFMKLGKNKNIFVAGVKMFILGSFYFQKLFEISSFLEDKITLC</sequence>
<protein>
    <submittedName>
        <fullName evidence="2">Uncharacterized protein</fullName>
    </submittedName>
</protein>
<comment type="caution">
    <text evidence="2">The sequence shown here is derived from an EMBL/GenBank/DDBJ whole genome shotgun (WGS) entry which is preliminary data.</text>
</comment>
<gene>
    <name evidence="2" type="ORF">CDL12_04063</name>
</gene>
<feature type="transmembrane region" description="Helical" evidence="1">
    <location>
        <begin position="26"/>
        <end position="42"/>
    </location>
</feature>
<dbReference type="EMBL" id="NKXS01000602">
    <property type="protein sequence ID" value="PIN23201.1"/>
    <property type="molecule type" value="Genomic_DNA"/>
</dbReference>